<name>A0A0F9BYY0_9ZZZZ</name>
<organism evidence="1">
    <name type="scientific">marine sediment metagenome</name>
    <dbReference type="NCBI Taxonomy" id="412755"/>
    <lineage>
        <taxon>unclassified sequences</taxon>
        <taxon>metagenomes</taxon>
        <taxon>ecological metagenomes</taxon>
    </lineage>
</organism>
<comment type="caution">
    <text evidence="1">The sequence shown here is derived from an EMBL/GenBank/DDBJ whole genome shotgun (WGS) entry which is preliminary data.</text>
</comment>
<proteinExistence type="predicted"/>
<protein>
    <submittedName>
        <fullName evidence="1">Uncharacterized protein</fullName>
    </submittedName>
</protein>
<sequence>MREYFKHNYPLEGGLSCTLRIADIRANDMVFPAIQLEYTQGGKKKTSFAMLKDTGTGENLIPQLAECFKKLAEVKKEIKIVKCNKCKGDFEKTHPAQKNCVHCRPKKKGEPVALAIGDNETKETKEIN</sequence>
<dbReference type="EMBL" id="LAZR01049446">
    <property type="protein sequence ID" value="KKK89626.1"/>
    <property type="molecule type" value="Genomic_DNA"/>
</dbReference>
<accession>A0A0F9BYY0</accession>
<evidence type="ECO:0000313" key="1">
    <source>
        <dbReference type="EMBL" id="KKK89626.1"/>
    </source>
</evidence>
<gene>
    <name evidence="1" type="ORF">LCGC14_2731200</name>
</gene>
<dbReference type="AlphaFoldDB" id="A0A0F9BYY0"/>
<reference evidence="1" key="1">
    <citation type="journal article" date="2015" name="Nature">
        <title>Complex archaea that bridge the gap between prokaryotes and eukaryotes.</title>
        <authorList>
            <person name="Spang A."/>
            <person name="Saw J.H."/>
            <person name="Jorgensen S.L."/>
            <person name="Zaremba-Niedzwiedzka K."/>
            <person name="Martijn J."/>
            <person name="Lind A.E."/>
            <person name="van Eijk R."/>
            <person name="Schleper C."/>
            <person name="Guy L."/>
            <person name="Ettema T.J."/>
        </authorList>
    </citation>
    <scope>NUCLEOTIDE SEQUENCE</scope>
</reference>